<dbReference type="Proteomes" id="UP000257109">
    <property type="component" value="Unassembled WGS sequence"/>
</dbReference>
<name>A0A371FMY2_MUCPR</name>
<keyword evidence="2" id="KW-1185">Reference proteome</keyword>
<proteinExistence type="predicted"/>
<feature type="non-terminal residue" evidence="1">
    <location>
        <position position="1"/>
    </location>
</feature>
<comment type="caution">
    <text evidence="1">The sequence shown here is derived from an EMBL/GenBank/DDBJ whole genome shotgun (WGS) entry which is preliminary data.</text>
</comment>
<evidence type="ECO:0000313" key="1">
    <source>
        <dbReference type="EMBL" id="RDX79705.1"/>
    </source>
</evidence>
<accession>A0A371FMY2</accession>
<organism evidence="1 2">
    <name type="scientific">Mucuna pruriens</name>
    <name type="common">Velvet bean</name>
    <name type="synonym">Dolichos pruriens</name>
    <dbReference type="NCBI Taxonomy" id="157652"/>
    <lineage>
        <taxon>Eukaryota</taxon>
        <taxon>Viridiplantae</taxon>
        <taxon>Streptophyta</taxon>
        <taxon>Embryophyta</taxon>
        <taxon>Tracheophyta</taxon>
        <taxon>Spermatophyta</taxon>
        <taxon>Magnoliopsida</taxon>
        <taxon>eudicotyledons</taxon>
        <taxon>Gunneridae</taxon>
        <taxon>Pentapetalae</taxon>
        <taxon>rosids</taxon>
        <taxon>fabids</taxon>
        <taxon>Fabales</taxon>
        <taxon>Fabaceae</taxon>
        <taxon>Papilionoideae</taxon>
        <taxon>50 kb inversion clade</taxon>
        <taxon>NPAAA clade</taxon>
        <taxon>indigoferoid/millettioid clade</taxon>
        <taxon>Phaseoleae</taxon>
        <taxon>Mucuna</taxon>
    </lineage>
</organism>
<sequence length="138" mass="16337">MPQIVVIEQTKTPFLKPLTIYYDPIQMYSDLIRFTWHTKTQRNLCPQQRRQFDKQECNGVQKPENTYNIESKIQTQDLDLMIPSSTTIAMDDDDDSPLLARTLRFKSTRVRWCSNRSPLVTFGFSVPSLHFLNREKRH</sequence>
<gene>
    <name evidence="1" type="ORF">CR513_39846</name>
</gene>
<evidence type="ECO:0000313" key="2">
    <source>
        <dbReference type="Proteomes" id="UP000257109"/>
    </source>
</evidence>
<protein>
    <submittedName>
        <fullName evidence="1">Uncharacterized protein</fullName>
    </submittedName>
</protein>
<dbReference type="EMBL" id="QJKJ01008458">
    <property type="protein sequence ID" value="RDX79705.1"/>
    <property type="molecule type" value="Genomic_DNA"/>
</dbReference>
<reference evidence="1" key="1">
    <citation type="submission" date="2018-05" db="EMBL/GenBank/DDBJ databases">
        <title>Draft genome of Mucuna pruriens seed.</title>
        <authorList>
            <person name="Nnadi N.E."/>
            <person name="Vos R."/>
            <person name="Hasami M.H."/>
            <person name="Devisetty U.K."/>
            <person name="Aguiy J.C."/>
        </authorList>
    </citation>
    <scope>NUCLEOTIDE SEQUENCE [LARGE SCALE GENOMIC DNA]</scope>
    <source>
        <strain evidence="1">JCA_2017</strain>
    </source>
</reference>
<dbReference type="AlphaFoldDB" id="A0A371FMY2"/>